<gene>
    <name evidence="2" type="primary">cutC</name>
    <name evidence="3" type="ORF">H9723_07215</name>
</gene>
<comment type="caution">
    <text evidence="2">Once thought to be involved in copper homeostasis, experiments in E.coli have shown this is not the case.</text>
</comment>
<sequence>MGYILEVCADSVRSAVAAQEGGADRIELCSGLVIGGLSPSPALFRQVKAYTDLKVRTLLRPRFGDFCYDDYEFSVLKEEVEMYRSMGADGVVIGVLNPDGGLDRERMKELIDAAGDMKVTLHRAFDVCRDPFGTLEESIALGIDTILTSGQKNSAWDGRGLLDRLEKRAGSRIRIMAGAGIEAGIIEGLAAQTGITAFHMSGKTVKDSRMKFRREGVSMGLPGFSEFEIWQTEKEQVRKAAEVLKSLDKPEMLD</sequence>
<keyword evidence="2" id="KW-0963">Cytoplasm</keyword>
<evidence type="ECO:0000313" key="3">
    <source>
        <dbReference type="EMBL" id="HIZ75014.1"/>
    </source>
</evidence>
<dbReference type="PANTHER" id="PTHR12598:SF0">
    <property type="entry name" value="COPPER HOMEOSTASIS PROTEIN CUTC HOMOLOG"/>
    <property type="match status" value="1"/>
</dbReference>
<comment type="similarity">
    <text evidence="1 2">Belongs to the CutC family.</text>
</comment>
<evidence type="ECO:0000256" key="1">
    <source>
        <dbReference type="ARBA" id="ARBA00007768"/>
    </source>
</evidence>
<dbReference type="Gene3D" id="3.20.20.380">
    <property type="entry name" value="Copper homeostasis (CutC) domain"/>
    <property type="match status" value="1"/>
</dbReference>
<reference evidence="3" key="2">
    <citation type="submission" date="2021-04" db="EMBL/GenBank/DDBJ databases">
        <authorList>
            <person name="Gilroy R."/>
        </authorList>
    </citation>
    <scope>NUCLEOTIDE SEQUENCE</scope>
    <source>
        <strain evidence="3">CHK196-3914</strain>
    </source>
</reference>
<dbReference type="Proteomes" id="UP000824116">
    <property type="component" value="Unassembled WGS sequence"/>
</dbReference>
<dbReference type="InterPro" id="IPR036822">
    <property type="entry name" value="CutC-like_dom_sf"/>
</dbReference>
<dbReference type="PANTHER" id="PTHR12598">
    <property type="entry name" value="COPPER HOMEOSTASIS PROTEIN CUTC"/>
    <property type="match status" value="1"/>
</dbReference>
<protein>
    <recommendedName>
        <fullName evidence="2">PF03932 family protein CutC</fullName>
    </recommendedName>
</protein>
<evidence type="ECO:0000313" key="4">
    <source>
        <dbReference type="Proteomes" id="UP000824116"/>
    </source>
</evidence>
<dbReference type="FunFam" id="3.20.20.380:FF:000001">
    <property type="entry name" value="Copper homeostasis protein CutC"/>
    <property type="match status" value="1"/>
</dbReference>
<proteinExistence type="inferred from homology"/>
<evidence type="ECO:0000256" key="2">
    <source>
        <dbReference type="HAMAP-Rule" id="MF_00795"/>
    </source>
</evidence>
<organism evidence="3 4">
    <name type="scientific">Candidatus Mediterraneibacter stercoravium</name>
    <dbReference type="NCBI Taxonomy" id="2838685"/>
    <lineage>
        <taxon>Bacteria</taxon>
        <taxon>Bacillati</taxon>
        <taxon>Bacillota</taxon>
        <taxon>Clostridia</taxon>
        <taxon>Lachnospirales</taxon>
        <taxon>Lachnospiraceae</taxon>
        <taxon>Mediterraneibacter</taxon>
    </lineage>
</organism>
<comment type="caution">
    <text evidence="3">The sequence shown here is derived from an EMBL/GenBank/DDBJ whole genome shotgun (WGS) entry which is preliminary data.</text>
</comment>
<accession>A0A9D2G8G4</accession>
<comment type="subcellular location">
    <subcellularLocation>
        <location evidence="2">Cytoplasm</location>
    </subcellularLocation>
</comment>
<dbReference type="InterPro" id="IPR005627">
    <property type="entry name" value="CutC-like"/>
</dbReference>
<dbReference type="AlphaFoldDB" id="A0A9D2G8G4"/>
<reference evidence="3" key="1">
    <citation type="journal article" date="2021" name="PeerJ">
        <title>Extensive microbial diversity within the chicken gut microbiome revealed by metagenomics and culture.</title>
        <authorList>
            <person name="Gilroy R."/>
            <person name="Ravi A."/>
            <person name="Getino M."/>
            <person name="Pursley I."/>
            <person name="Horton D.L."/>
            <person name="Alikhan N.F."/>
            <person name="Baker D."/>
            <person name="Gharbi K."/>
            <person name="Hall N."/>
            <person name="Watson M."/>
            <person name="Adriaenssens E.M."/>
            <person name="Foster-Nyarko E."/>
            <person name="Jarju S."/>
            <person name="Secka A."/>
            <person name="Antonio M."/>
            <person name="Oren A."/>
            <person name="Chaudhuri R.R."/>
            <person name="La Ragione R."/>
            <person name="Hildebrand F."/>
            <person name="Pallen M.J."/>
        </authorList>
    </citation>
    <scope>NUCLEOTIDE SEQUENCE</scope>
    <source>
        <strain evidence="3">CHK196-3914</strain>
    </source>
</reference>
<dbReference type="Pfam" id="PF03932">
    <property type="entry name" value="CutC"/>
    <property type="match status" value="1"/>
</dbReference>
<dbReference type="GO" id="GO:0005737">
    <property type="term" value="C:cytoplasm"/>
    <property type="evidence" value="ECO:0007669"/>
    <property type="project" value="UniProtKB-SubCell"/>
</dbReference>
<name>A0A9D2G8G4_9FIRM</name>
<dbReference type="SUPFAM" id="SSF110395">
    <property type="entry name" value="CutC-like"/>
    <property type="match status" value="1"/>
</dbReference>
<dbReference type="HAMAP" id="MF_00795">
    <property type="entry name" value="CutC"/>
    <property type="match status" value="1"/>
</dbReference>
<dbReference type="GO" id="GO:0005507">
    <property type="term" value="F:copper ion binding"/>
    <property type="evidence" value="ECO:0007669"/>
    <property type="project" value="TreeGrafter"/>
</dbReference>
<dbReference type="EMBL" id="DXAY01000170">
    <property type="protein sequence ID" value="HIZ75014.1"/>
    <property type="molecule type" value="Genomic_DNA"/>
</dbReference>